<feature type="signal peptide" evidence="2">
    <location>
        <begin position="1"/>
        <end position="17"/>
    </location>
</feature>
<gene>
    <name evidence="3" type="ORF">DdX_11002</name>
</gene>
<keyword evidence="4" id="KW-1185">Reference proteome</keyword>
<name>A0AAD4R4T9_9BILA</name>
<organism evidence="3 4">
    <name type="scientific">Ditylenchus destructor</name>
    <dbReference type="NCBI Taxonomy" id="166010"/>
    <lineage>
        <taxon>Eukaryota</taxon>
        <taxon>Metazoa</taxon>
        <taxon>Ecdysozoa</taxon>
        <taxon>Nematoda</taxon>
        <taxon>Chromadorea</taxon>
        <taxon>Rhabditida</taxon>
        <taxon>Tylenchina</taxon>
        <taxon>Tylenchomorpha</taxon>
        <taxon>Sphaerularioidea</taxon>
        <taxon>Anguinidae</taxon>
        <taxon>Anguininae</taxon>
        <taxon>Ditylenchus</taxon>
    </lineage>
</organism>
<evidence type="ECO:0000256" key="2">
    <source>
        <dbReference type="SAM" id="SignalP"/>
    </source>
</evidence>
<evidence type="ECO:0000313" key="4">
    <source>
        <dbReference type="Proteomes" id="UP001201812"/>
    </source>
</evidence>
<feature type="chain" id="PRO_5042215549" evidence="2">
    <location>
        <begin position="18"/>
        <end position="292"/>
    </location>
</feature>
<feature type="compositionally biased region" description="Basic and acidic residues" evidence="1">
    <location>
        <begin position="53"/>
        <end position="70"/>
    </location>
</feature>
<proteinExistence type="predicted"/>
<feature type="compositionally biased region" description="Basic residues" evidence="1">
    <location>
        <begin position="84"/>
        <end position="94"/>
    </location>
</feature>
<dbReference type="EMBL" id="JAKKPZ010000028">
    <property type="protein sequence ID" value="KAI1709990.1"/>
    <property type="molecule type" value="Genomic_DNA"/>
</dbReference>
<protein>
    <submittedName>
        <fullName evidence="3">Uncharacterized protein</fullName>
    </submittedName>
</protein>
<comment type="caution">
    <text evidence="3">The sequence shown here is derived from an EMBL/GenBank/DDBJ whole genome shotgun (WGS) entry which is preliminary data.</text>
</comment>
<reference evidence="3" key="1">
    <citation type="submission" date="2022-01" db="EMBL/GenBank/DDBJ databases">
        <title>Genome Sequence Resource for Two Populations of Ditylenchus destructor, the Migratory Endoparasitic Phytonematode.</title>
        <authorList>
            <person name="Zhang H."/>
            <person name="Lin R."/>
            <person name="Xie B."/>
        </authorList>
    </citation>
    <scope>NUCLEOTIDE SEQUENCE</scope>
    <source>
        <strain evidence="3">BazhouSP</strain>
    </source>
</reference>
<keyword evidence="2" id="KW-0732">Signal</keyword>
<evidence type="ECO:0000256" key="1">
    <source>
        <dbReference type="SAM" id="MobiDB-lite"/>
    </source>
</evidence>
<dbReference type="AlphaFoldDB" id="A0AAD4R4T9"/>
<sequence>MLLLLTFLLLPCFSVSPSKVTRYDVAQTSKGPIVVEVRQPSGHSSPPPRRPNRVVEEPPRREHRDKDRERERRHKERPRDPDRHRKGRERKSHRRREEDENPEFLIVFHGMESTVDLVLPGITSRSTVDQLRDALIRSTRTYLVEDDGFQAEVRKGERPYFYPEYVKYNELKRTRLKDIKFFQKPPHFHANIYPLVVHKAGREDKVAIFRFPEYRTVRALKKSLVDSGNIEKYDTLHALVTKRGGRSHIMELQDASRLHRIPFKDKVHHYYVNCRLLKFLVQSLFDTTLTSN</sequence>
<feature type="region of interest" description="Disordered" evidence="1">
    <location>
        <begin position="34"/>
        <end position="98"/>
    </location>
</feature>
<accession>A0AAD4R4T9</accession>
<evidence type="ECO:0000313" key="3">
    <source>
        <dbReference type="EMBL" id="KAI1709990.1"/>
    </source>
</evidence>
<dbReference type="Proteomes" id="UP001201812">
    <property type="component" value="Unassembled WGS sequence"/>
</dbReference>